<protein>
    <submittedName>
        <fullName evidence="2">Uncharacterized protein</fullName>
    </submittedName>
</protein>
<dbReference type="OrthoDB" id="2195431at2759"/>
<feature type="compositionally biased region" description="Polar residues" evidence="1">
    <location>
        <begin position="254"/>
        <end position="268"/>
    </location>
</feature>
<feature type="region of interest" description="Disordered" evidence="1">
    <location>
        <begin position="371"/>
        <end position="404"/>
    </location>
</feature>
<reference evidence="3" key="1">
    <citation type="submission" date="2015-09" db="EMBL/GenBank/DDBJ databases">
        <authorList>
            <consortium name="Pathogen Informatics"/>
        </authorList>
    </citation>
    <scope>NUCLEOTIDE SEQUENCE [LARGE SCALE GENOMIC DNA]</scope>
    <source>
        <strain evidence="3">Lake Konstanz</strain>
    </source>
</reference>
<evidence type="ECO:0000313" key="3">
    <source>
        <dbReference type="Proteomes" id="UP000051952"/>
    </source>
</evidence>
<accession>A0A0S4JIE8</accession>
<dbReference type="Proteomes" id="UP000051952">
    <property type="component" value="Unassembled WGS sequence"/>
</dbReference>
<sequence>TTGARPSRVDPGFVYMNKRLGSCGDLDALVDGLFQHYSQQRYSDYSLEKTRRCVDSFALQDLITAHGYQHNAIGLSDKFAVVTGASCFAACSSLGRGTPLTFPREGQNFREQLMRGEEAAHGFTQHAAPPIAVHYNATTTVALDVAPLVPRCLINSLIKFPGHSFTSIRGLNQVDQKLFLEAVDRHVEYGLSYVADDRPDPRRAWQRDQALPGAEVKPHGWTIQPPLHVLGCSAHSDGGRGVGGGGGVGANGASSKWPSKNFATPSTVKSEDDSKQKGPLIFRLRDEVKQMLVGEISQAKIRKHAAHFVVPQAPATLGNAQFPMPAPVQLAAAAPPPAETASSVPLLSQAPAPVASAKRTPIKRDFFGRPMATKSAAPAPPPLFSPEKSSTAAKPSAGSSTKLPPTHEVKYVYFDGSTNAVKLPAQLSDF</sequence>
<proteinExistence type="predicted"/>
<feature type="compositionally biased region" description="Polar residues" evidence="1">
    <location>
        <begin position="387"/>
        <end position="403"/>
    </location>
</feature>
<dbReference type="EMBL" id="CYKH01001621">
    <property type="protein sequence ID" value="CUG88180.1"/>
    <property type="molecule type" value="Genomic_DNA"/>
</dbReference>
<organism evidence="2 3">
    <name type="scientific">Bodo saltans</name>
    <name type="common">Flagellated protozoan</name>
    <dbReference type="NCBI Taxonomy" id="75058"/>
    <lineage>
        <taxon>Eukaryota</taxon>
        <taxon>Discoba</taxon>
        <taxon>Euglenozoa</taxon>
        <taxon>Kinetoplastea</taxon>
        <taxon>Metakinetoplastina</taxon>
        <taxon>Eubodonida</taxon>
        <taxon>Bodonidae</taxon>
        <taxon>Bodo</taxon>
    </lineage>
</organism>
<feature type="compositionally biased region" description="Gly residues" evidence="1">
    <location>
        <begin position="241"/>
        <end position="250"/>
    </location>
</feature>
<feature type="non-terminal residue" evidence="2">
    <location>
        <position position="1"/>
    </location>
</feature>
<gene>
    <name evidence="2" type="ORF">BSAL_14040</name>
</gene>
<feature type="region of interest" description="Disordered" evidence="1">
    <location>
        <begin position="241"/>
        <end position="276"/>
    </location>
</feature>
<name>A0A0S4JIE8_BODSA</name>
<evidence type="ECO:0000313" key="2">
    <source>
        <dbReference type="EMBL" id="CUG88180.1"/>
    </source>
</evidence>
<dbReference type="VEuPathDB" id="TriTrypDB:BSAL_14040"/>
<evidence type="ECO:0000256" key="1">
    <source>
        <dbReference type="SAM" id="MobiDB-lite"/>
    </source>
</evidence>
<dbReference type="AlphaFoldDB" id="A0A0S4JIE8"/>
<keyword evidence="3" id="KW-1185">Reference proteome</keyword>